<keyword evidence="6" id="KW-0540">Nuclease</keyword>
<dbReference type="InterPro" id="IPR027794">
    <property type="entry name" value="tRNase_Z_dom"/>
</dbReference>
<evidence type="ECO:0000256" key="10">
    <source>
        <dbReference type="ARBA" id="ARBA00022833"/>
    </source>
</evidence>
<evidence type="ECO:0000256" key="9">
    <source>
        <dbReference type="ARBA" id="ARBA00022801"/>
    </source>
</evidence>
<dbReference type="PANTHER" id="PTHR12553:SF49">
    <property type="entry name" value="ZINC PHOSPHODIESTERASE ELAC PROTEIN 2"/>
    <property type="match status" value="1"/>
</dbReference>
<reference evidence="14 15" key="1">
    <citation type="submission" date="2019-09" db="EMBL/GenBank/DDBJ databases">
        <title>Draft genome of the ectomycorrhizal ascomycete Sphaerosporella brunnea.</title>
        <authorList>
            <consortium name="DOE Joint Genome Institute"/>
            <person name="Benucci G.M."/>
            <person name="Marozzi G."/>
            <person name="Antonielli L."/>
            <person name="Sanchez S."/>
            <person name="Marco P."/>
            <person name="Wang X."/>
            <person name="Falini L.B."/>
            <person name="Barry K."/>
            <person name="Haridas S."/>
            <person name="Lipzen A."/>
            <person name="Labutti K."/>
            <person name="Grigoriev I.V."/>
            <person name="Murat C."/>
            <person name="Martin F."/>
            <person name="Albertini E."/>
            <person name="Donnini D."/>
            <person name="Bonito G."/>
        </authorList>
    </citation>
    <scope>NUCLEOTIDE SEQUENCE [LARGE SCALE GENOMIC DNA]</scope>
    <source>
        <strain evidence="14 15">Sb_GMNB300</strain>
    </source>
</reference>
<evidence type="ECO:0000256" key="2">
    <source>
        <dbReference type="ARBA" id="ARBA00001947"/>
    </source>
</evidence>
<evidence type="ECO:0000256" key="8">
    <source>
        <dbReference type="ARBA" id="ARBA00022759"/>
    </source>
</evidence>
<evidence type="ECO:0000313" key="14">
    <source>
        <dbReference type="EMBL" id="KAA8892981.1"/>
    </source>
</evidence>
<evidence type="ECO:0000256" key="1">
    <source>
        <dbReference type="ARBA" id="ARBA00000402"/>
    </source>
</evidence>
<dbReference type="CDD" id="cd07718">
    <property type="entry name" value="RNaseZ_ELAC1_ELAC2-C-term-like_MBL-fold"/>
    <property type="match status" value="1"/>
</dbReference>
<accession>A0A5J5ECP4</accession>
<feature type="domain" description="tRNase Z endonuclease" evidence="13">
    <location>
        <begin position="7"/>
        <end position="68"/>
    </location>
</feature>
<dbReference type="GO" id="GO:0046872">
    <property type="term" value="F:metal ion binding"/>
    <property type="evidence" value="ECO:0007669"/>
    <property type="project" value="UniProtKB-KW"/>
</dbReference>
<evidence type="ECO:0000313" key="15">
    <source>
        <dbReference type="Proteomes" id="UP000326924"/>
    </source>
</evidence>
<feature type="domain" description="Metallo-beta-lactamase" evidence="12">
    <location>
        <begin position="495"/>
        <end position="701"/>
    </location>
</feature>
<keyword evidence="8" id="KW-0255">Endonuclease</keyword>
<organism evidence="14 15">
    <name type="scientific">Sphaerosporella brunnea</name>
    <dbReference type="NCBI Taxonomy" id="1250544"/>
    <lineage>
        <taxon>Eukaryota</taxon>
        <taxon>Fungi</taxon>
        <taxon>Dikarya</taxon>
        <taxon>Ascomycota</taxon>
        <taxon>Pezizomycotina</taxon>
        <taxon>Pezizomycetes</taxon>
        <taxon>Pezizales</taxon>
        <taxon>Pyronemataceae</taxon>
        <taxon>Sphaerosporella</taxon>
    </lineage>
</organism>
<evidence type="ECO:0000256" key="3">
    <source>
        <dbReference type="ARBA" id="ARBA00007823"/>
    </source>
</evidence>
<dbReference type="SUPFAM" id="SSF56281">
    <property type="entry name" value="Metallo-hydrolase/oxidoreductase"/>
    <property type="match status" value="2"/>
</dbReference>
<dbReference type="Proteomes" id="UP000326924">
    <property type="component" value="Unassembled WGS sequence"/>
</dbReference>
<gene>
    <name evidence="14" type="ORF">FN846DRAFT_914611</name>
</gene>
<keyword evidence="5" id="KW-0819">tRNA processing</keyword>
<keyword evidence="9" id="KW-0378">Hydrolase</keyword>
<evidence type="ECO:0000256" key="7">
    <source>
        <dbReference type="ARBA" id="ARBA00022723"/>
    </source>
</evidence>
<comment type="catalytic activity">
    <reaction evidence="1">
        <text>Endonucleolytic cleavage of RNA, removing extra 3' nucleotides from tRNA precursor, generating 3' termini of tRNAs. A 3'-hydroxy group is left at the tRNA terminus and a 5'-phosphoryl group is left at the trailer molecule.</text>
        <dbReference type="EC" id="3.1.26.11"/>
    </reaction>
</comment>
<protein>
    <recommendedName>
        <fullName evidence="4">ribonuclease Z</fullName>
        <ecNumber evidence="4">3.1.26.11</ecNumber>
    </recommendedName>
</protein>
<dbReference type="Pfam" id="PF12706">
    <property type="entry name" value="Lactamase_B_2"/>
    <property type="match status" value="1"/>
</dbReference>
<dbReference type="Pfam" id="PF13691">
    <property type="entry name" value="Lactamase_B_4"/>
    <property type="match status" value="1"/>
</dbReference>
<keyword evidence="15" id="KW-1185">Reference proteome</keyword>
<comment type="cofactor">
    <cofactor evidence="2">
        <name>Zn(2+)</name>
        <dbReference type="ChEBI" id="CHEBI:29105"/>
    </cofactor>
</comment>
<dbReference type="AlphaFoldDB" id="A0A5J5ECP4"/>
<evidence type="ECO:0000259" key="13">
    <source>
        <dbReference type="Pfam" id="PF13691"/>
    </source>
</evidence>
<dbReference type="InterPro" id="IPR001279">
    <property type="entry name" value="Metallo-B-lactamas"/>
</dbReference>
<dbReference type="GO" id="GO:1990180">
    <property type="term" value="P:mitochondrial tRNA 3'-end processing"/>
    <property type="evidence" value="ECO:0007669"/>
    <property type="project" value="TreeGrafter"/>
</dbReference>
<dbReference type="FunCoup" id="A0A5J5ECP4">
    <property type="interactions" value="1258"/>
</dbReference>
<dbReference type="InParanoid" id="A0A5J5ECP4"/>
<dbReference type="InterPro" id="IPR036866">
    <property type="entry name" value="RibonucZ/Hydroxyglut_hydro"/>
</dbReference>
<evidence type="ECO:0000259" key="12">
    <source>
        <dbReference type="Pfam" id="PF12706"/>
    </source>
</evidence>
<evidence type="ECO:0000256" key="5">
    <source>
        <dbReference type="ARBA" id="ARBA00022694"/>
    </source>
</evidence>
<dbReference type="InterPro" id="IPR047151">
    <property type="entry name" value="RNZ2-like"/>
</dbReference>
<feature type="region of interest" description="Disordered" evidence="11">
    <location>
        <begin position="186"/>
        <end position="218"/>
    </location>
</feature>
<name>A0A5J5ECP4_9PEZI</name>
<dbReference type="PANTHER" id="PTHR12553">
    <property type="entry name" value="ZINC PHOSPHODIESTERASE ELAC PROTEIN 2"/>
    <property type="match status" value="1"/>
</dbReference>
<proteinExistence type="inferred from homology"/>
<comment type="caution">
    <text evidence="14">The sequence shown here is derived from an EMBL/GenBank/DDBJ whole genome shotgun (WGS) entry which is preliminary data.</text>
</comment>
<dbReference type="EMBL" id="VXIS01000531">
    <property type="protein sequence ID" value="KAA8892981.1"/>
    <property type="molecule type" value="Genomic_DNA"/>
</dbReference>
<dbReference type="GO" id="GO:0005739">
    <property type="term" value="C:mitochondrion"/>
    <property type="evidence" value="ECO:0007669"/>
    <property type="project" value="TreeGrafter"/>
</dbReference>
<dbReference type="Gene3D" id="3.60.15.10">
    <property type="entry name" value="Ribonuclease Z/Hydroxyacylglutathione hydrolase-like"/>
    <property type="match status" value="2"/>
</dbReference>
<comment type="similarity">
    <text evidence="3">Belongs to the RNase Z family.</text>
</comment>
<dbReference type="EC" id="3.1.26.11" evidence="4"/>
<evidence type="ECO:0000256" key="11">
    <source>
        <dbReference type="SAM" id="MobiDB-lite"/>
    </source>
</evidence>
<evidence type="ECO:0000256" key="4">
    <source>
        <dbReference type="ARBA" id="ARBA00012477"/>
    </source>
</evidence>
<evidence type="ECO:0000256" key="6">
    <source>
        <dbReference type="ARBA" id="ARBA00022722"/>
    </source>
</evidence>
<dbReference type="OrthoDB" id="527344at2759"/>
<keyword evidence="10" id="KW-0862">Zinc</keyword>
<dbReference type="GO" id="GO:0042781">
    <property type="term" value="F:3'-tRNA processing endoribonuclease activity"/>
    <property type="evidence" value="ECO:0007669"/>
    <property type="project" value="UniProtKB-EC"/>
</dbReference>
<sequence>MKVYAEVLTAPSADTPGTTILLHFDSKKYVFGQLSEGTQRAFMERHVRLNKVSNVFLTGPVQWSNTAGLAGLILALGEAHALDLPGGKQQGLSVHGGENLLYSLSTMRRFVFRTGMSLAVKELVPGLPEFRDENLVVRTLHILPSGMAGRARDGQDKKAFLGKAVNDMFCSDWNMNTFVDDVGAEEGVEPEHNPQLSTKLPPKGKTRPPWPASTIKSLPDTTPSTVAISYVVQLHEQRGKFLPALAKKLGIKPGPDFSKLTSGQSVTTAEGKVVNPEDVMEPSREGTGIAICDIPSLAYLPNFLAAAPEWENMETAQRTIGCFFWLTTGEVVGDPRYLAFVGKFPKSRHIISSADICPDRITFKGTAKSAVLLNSLDAELFSEPKLDCTPRRTVDPSKFEIAAPGLQWQIEPKWQLRTETVEPLFHQQEVVKSDGYKALAAVAEECRQNISAPEVSDLAGKEVEIFTLGTGSSLPSRHRNVSSTLVRIPEVGSMLLDCGEGTLGQLRRLFPQQGGAIEDILSDIKLIYVSHLHADHHLGCTSILSMKHSLQPNHPIFVLGPEVFYTWLNEYSSAEPEMAAVMANVVFIPSEDLESEALPRLLEALSLSKIETAPAIHCLSSFTVAFTFDLSDGTFKLSYSGDTRPNPAFVAIGKDSTVLIHEATFEDDMAAQARAKKHSTVGEALNVAREMGAGAVVLTHFSQRYPKIAAMSDGEEGANVVLAFDGARIRVRDMARFRALKRGLEVIYSEEEVAGGQQKE</sequence>
<keyword evidence="7" id="KW-0479">Metal-binding</keyword>